<dbReference type="Pfam" id="PF02272">
    <property type="entry name" value="DHHA1"/>
    <property type="match status" value="1"/>
</dbReference>
<feature type="domain" description="DHHA1" evidence="2">
    <location>
        <begin position="225"/>
        <end position="315"/>
    </location>
</feature>
<evidence type="ECO:0000259" key="1">
    <source>
        <dbReference type="Pfam" id="PF01368"/>
    </source>
</evidence>
<dbReference type="PANTHER" id="PTHR47618">
    <property type="entry name" value="BIFUNCTIONAL OLIGORIBONUCLEASE AND PAP PHOSPHATASE NRNA"/>
    <property type="match status" value="1"/>
</dbReference>
<organism evidence="3 4">
    <name type="scientific">Natronincola ferrireducens</name>
    <dbReference type="NCBI Taxonomy" id="393762"/>
    <lineage>
        <taxon>Bacteria</taxon>
        <taxon>Bacillati</taxon>
        <taxon>Bacillota</taxon>
        <taxon>Clostridia</taxon>
        <taxon>Peptostreptococcales</taxon>
        <taxon>Natronincolaceae</taxon>
        <taxon>Natronincola</taxon>
    </lineage>
</organism>
<dbReference type="STRING" id="393762.SAMN05660472_01375"/>
<protein>
    <submittedName>
        <fullName evidence="3">Phosphoesterase RecJ domain-containing protein</fullName>
    </submittedName>
</protein>
<name>A0A1G9C635_9FIRM</name>
<dbReference type="GO" id="GO:0003676">
    <property type="term" value="F:nucleic acid binding"/>
    <property type="evidence" value="ECO:0007669"/>
    <property type="project" value="InterPro"/>
</dbReference>
<dbReference type="SUPFAM" id="SSF64182">
    <property type="entry name" value="DHH phosphoesterases"/>
    <property type="match status" value="1"/>
</dbReference>
<evidence type="ECO:0000259" key="2">
    <source>
        <dbReference type="Pfam" id="PF02272"/>
    </source>
</evidence>
<dbReference type="PANTHER" id="PTHR47618:SF1">
    <property type="entry name" value="BIFUNCTIONAL OLIGORIBONUCLEASE AND PAP PHOSPHATASE NRNA"/>
    <property type="match status" value="1"/>
</dbReference>
<accession>A0A1G9C635</accession>
<dbReference type="AlphaFoldDB" id="A0A1G9C635"/>
<gene>
    <name evidence="3" type="ORF">SAMN05660472_01375</name>
</gene>
<dbReference type="Gene3D" id="3.10.310.30">
    <property type="match status" value="1"/>
</dbReference>
<dbReference type="Gene3D" id="3.90.1640.10">
    <property type="entry name" value="inorganic pyrophosphatase (n-terminal core)"/>
    <property type="match status" value="1"/>
</dbReference>
<evidence type="ECO:0000313" key="4">
    <source>
        <dbReference type="Proteomes" id="UP000198718"/>
    </source>
</evidence>
<reference evidence="3 4" key="1">
    <citation type="submission" date="2016-10" db="EMBL/GenBank/DDBJ databases">
        <authorList>
            <person name="de Groot N.N."/>
        </authorList>
    </citation>
    <scope>NUCLEOTIDE SEQUENCE [LARGE SCALE GENOMIC DNA]</scope>
    <source>
        <strain evidence="3 4">DSM 18346</strain>
    </source>
</reference>
<evidence type="ECO:0000313" key="3">
    <source>
        <dbReference type="EMBL" id="SDK47142.1"/>
    </source>
</evidence>
<sequence>MNIKNNPLSSIGTHDKIAVISHIQPDGDSLGSLLAMGMALKTLCSNIYIYTNDIFPRKYYFLPGHQYIEEYNEDNNLFFDICFVLDCGDPQRLGYSKNILDKSKTIINIDHHISNTEFGNINILDPQASSTCEMVYNLLKDYNFQFNQEIATCLYTGIATDTGNFVYDNTTSYTHRIVAELMEYKIDLHEISYNLYQNKSLKNIKFLGYILNHMEIEFAGKVAIITVDQNLMKEFDITPNDIDGVINYARDIEGIEIAILLKESSQNEVKVGFRSKSYVDVSALARKFGGGGHKKASGATMLGELVEVRKKIEKQIAIDLGW</sequence>
<dbReference type="RefSeq" id="WP_176762084.1">
    <property type="nucleotide sequence ID" value="NZ_FNFP01000002.1"/>
</dbReference>
<proteinExistence type="predicted"/>
<dbReference type="Proteomes" id="UP000198718">
    <property type="component" value="Unassembled WGS sequence"/>
</dbReference>
<dbReference type="InterPro" id="IPR003156">
    <property type="entry name" value="DHHA1_dom"/>
</dbReference>
<keyword evidence="4" id="KW-1185">Reference proteome</keyword>
<dbReference type="InterPro" id="IPR051319">
    <property type="entry name" value="Oligoribo/pAp-PDE_c-di-AMP_PDE"/>
</dbReference>
<feature type="domain" description="DDH" evidence="1">
    <location>
        <begin position="16"/>
        <end position="158"/>
    </location>
</feature>
<dbReference type="InterPro" id="IPR001667">
    <property type="entry name" value="DDH_dom"/>
</dbReference>
<dbReference type="EMBL" id="FNFP01000002">
    <property type="protein sequence ID" value="SDK47142.1"/>
    <property type="molecule type" value="Genomic_DNA"/>
</dbReference>
<dbReference type="Pfam" id="PF01368">
    <property type="entry name" value="DHH"/>
    <property type="match status" value="1"/>
</dbReference>
<dbReference type="InterPro" id="IPR038763">
    <property type="entry name" value="DHH_sf"/>
</dbReference>